<organism evidence="9 10">
    <name type="scientific">Pseudoalteromonas obscura</name>
    <dbReference type="NCBI Taxonomy" id="3048491"/>
    <lineage>
        <taxon>Bacteria</taxon>
        <taxon>Pseudomonadati</taxon>
        <taxon>Pseudomonadota</taxon>
        <taxon>Gammaproteobacteria</taxon>
        <taxon>Alteromonadales</taxon>
        <taxon>Pseudoalteromonadaceae</taxon>
        <taxon>Pseudoalteromonas</taxon>
    </lineage>
</organism>
<evidence type="ECO:0000256" key="5">
    <source>
        <dbReference type="ARBA" id="ARBA00023163"/>
    </source>
</evidence>
<evidence type="ECO:0000256" key="3">
    <source>
        <dbReference type="ARBA" id="ARBA00023082"/>
    </source>
</evidence>
<dbReference type="Proteomes" id="UP001231915">
    <property type="component" value="Unassembled WGS sequence"/>
</dbReference>
<protein>
    <submittedName>
        <fullName evidence="9">Sigma-70 family RNA polymerase sigma factor</fullName>
    </submittedName>
</protein>
<sequence>MMLHTGELVAAKQRQLKGHSEFWTIWLENKEKLLSCCHRWLRNDGDKVEDVLALTCEKAFRAYSQSNYKIENEFAWLCRIAHNLCMDEHRAKAKHQDIVNHVSELPDHFFFADNQSTSLESDHWNTSLYNKLVKEISILPTDLRLVMQYKFLYEMEYAEIAARLQLSLENVRKRVQLARRQLISLKEEYRKYS</sequence>
<keyword evidence="10" id="KW-1185">Reference proteome</keyword>
<feature type="domain" description="RNA polymerase sigma-70 region 2" evidence="7">
    <location>
        <begin position="28"/>
        <end position="93"/>
    </location>
</feature>
<dbReference type="SUPFAM" id="SSF88659">
    <property type="entry name" value="Sigma3 and sigma4 domains of RNA polymerase sigma factors"/>
    <property type="match status" value="1"/>
</dbReference>
<dbReference type="InterPro" id="IPR013249">
    <property type="entry name" value="RNA_pol_sigma70_r4_t2"/>
</dbReference>
<evidence type="ECO:0000313" key="9">
    <source>
        <dbReference type="EMBL" id="MDK2593815.1"/>
    </source>
</evidence>
<dbReference type="InterPro" id="IPR014284">
    <property type="entry name" value="RNA_pol_sigma-70_dom"/>
</dbReference>
<dbReference type="InterPro" id="IPR007627">
    <property type="entry name" value="RNA_pol_sigma70_r2"/>
</dbReference>
<dbReference type="InterPro" id="IPR013325">
    <property type="entry name" value="RNA_pol_sigma_r2"/>
</dbReference>
<keyword evidence="6" id="KW-0175">Coiled coil</keyword>
<feature type="coiled-coil region" evidence="6">
    <location>
        <begin position="161"/>
        <end position="188"/>
    </location>
</feature>
<proteinExistence type="inferred from homology"/>
<dbReference type="InterPro" id="IPR036388">
    <property type="entry name" value="WH-like_DNA-bd_sf"/>
</dbReference>
<keyword evidence="2" id="KW-0805">Transcription regulation</keyword>
<reference evidence="9 10" key="1">
    <citation type="submission" date="2023-05" db="EMBL/GenBank/DDBJ databases">
        <title>Pseudoalteromonas ardens sp. nov., Pseudoalteromonas obscura sp. nov., and Pseudoalteromonas umbrosa sp. nov., isolated from the coral Montipora capitata.</title>
        <authorList>
            <person name="Thomas E.M."/>
            <person name="Smith E.M."/>
            <person name="Papke E."/>
            <person name="Shlafstein M.D."/>
            <person name="Oline D.K."/>
            <person name="Videau P."/>
            <person name="Saw J.H."/>
            <person name="Strangman W.K."/>
            <person name="Ushijima B."/>
        </authorList>
    </citation>
    <scope>NUCLEOTIDE SEQUENCE [LARGE SCALE GENOMIC DNA]</scope>
    <source>
        <strain evidence="9 10">P94</strain>
    </source>
</reference>
<comment type="caution">
    <text evidence="9">The sequence shown here is derived from an EMBL/GenBank/DDBJ whole genome shotgun (WGS) entry which is preliminary data.</text>
</comment>
<evidence type="ECO:0000256" key="4">
    <source>
        <dbReference type="ARBA" id="ARBA00023125"/>
    </source>
</evidence>
<dbReference type="Pfam" id="PF04542">
    <property type="entry name" value="Sigma70_r2"/>
    <property type="match status" value="1"/>
</dbReference>
<name>A0ABT7EEW5_9GAMM</name>
<gene>
    <name evidence="9" type="ORF">QNM18_01890</name>
</gene>
<evidence type="ECO:0000259" key="7">
    <source>
        <dbReference type="Pfam" id="PF04542"/>
    </source>
</evidence>
<dbReference type="NCBIfam" id="TIGR02937">
    <property type="entry name" value="sigma70-ECF"/>
    <property type="match status" value="1"/>
</dbReference>
<keyword evidence="5" id="KW-0804">Transcription</keyword>
<dbReference type="Pfam" id="PF08281">
    <property type="entry name" value="Sigma70_r4_2"/>
    <property type="match status" value="1"/>
</dbReference>
<dbReference type="InterPro" id="IPR039425">
    <property type="entry name" value="RNA_pol_sigma-70-like"/>
</dbReference>
<evidence type="ECO:0000256" key="6">
    <source>
        <dbReference type="SAM" id="Coils"/>
    </source>
</evidence>
<dbReference type="PANTHER" id="PTHR43133">
    <property type="entry name" value="RNA POLYMERASE ECF-TYPE SIGMA FACTO"/>
    <property type="match status" value="1"/>
</dbReference>
<evidence type="ECO:0000256" key="1">
    <source>
        <dbReference type="ARBA" id="ARBA00010641"/>
    </source>
</evidence>
<dbReference type="Gene3D" id="1.10.10.10">
    <property type="entry name" value="Winged helix-like DNA-binding domain superfamily/Winged helix DNA-binding domain"/>
    <property type="match status" value="1"/>
</dbReference>
<dbReference type="RefSeq" id="WP_284136151.1">
    <property type="nucleotide sequence ID" value="NZ_JASJUT010000001.1"/>
</dbReference>
<keyword evidence="4" id="KW-0238">DNA-binding</keyword>
<dbReference type="PANTHER" id="PTHR43133:SF8">
    <property type="entry name" value="RNA POLYMERASE SIGMA FACTOR HI_1459-RELATED"/>
    <property type="match status" value="1"/>
</dbReference>
<dbReference type="SUPFAM" id="SSF88946">
    <property type="entry name" value="Sigma2 domain of RNA polymerase sigma factors"/>
    <property type="match status" value="1"/>
</dbReference>
<evidence type="ECO:0000313" key="10">
    <source>
        <dbReference type="Proteomes" id="UP001231915"/>
    </source>
</evidence>
<accession>A0ABT7EEW5</accession>
<feature type="domain" description="RNA polymerase sigma factor 70 region 4 type 2" evidence="8">
    <location>
        <begin position="132"/>
        <end position="182"/>
    </location>
</feature>
<dbReference type="InterPro" id="IPR013324">
    <property type="entry name" value="RNA_pol_sigma_r3/r4-like"/>
</dbReference>
<keyword evidence="3" id="KW-0731">Sigma factor</keyword>
<evidence type="ECO:0000256" key="2">
    <source>
        <dbReference type="ARBA" id="ARBA00023015"/>
    </source>
</evidence>
<evidence type="ECO:0000259" key="8">
    <source>
        <dbReference type="Pfam" id="PF08281"/>
    </source>
</evidence>
<comment type="similarity">
    <text evidence="1">Belongs to the sigma-70 factor family. ECF subfamily.</text>
</comment>
<dbReference type="EMBL" id="JASJUT010000001">
    <property type="protein sequence ID" value="MDK2593815.1"/>
    <property type="molecule type" value="Genomic_DNA"/>
</dbReference>
<dbReference type="Gene3D" id="1.10.1740.10">
    <property type="match status" value="1"/>
</dbReference>